<name>A0A699T717_TANCI</name>
<sequence length="118" mass="12757">RGLASGHDAHVRGVSAQSAHQPQAAGFHRLDDRVDGRARAGRRLKRRGVRDPLSINGFSIRFPDRCDKIARVVADSLLPIYPPSGELMAENDTFTQDIAAVARIDAAEPATGGVHPRQ</sequence>
<accession>A0A699T717</accession>
<proteinExistence type="predicted"/>
<protein>
    <submittedName>
        <fullName evidence="2">Uncharacterized protein</fullName>
    </submittedName>
</protein>
<gene>
    <name evidence="2" type="ORF">Tci_877956</name>
</gene>
<evidence type="ECO:0000256" key="1">
    <source>
        <dbReference type="SAM" id="MobiDB-lite"/>
    </source>
</evidence>
<feature type="compositionally biased region" description="Basic and acidic residues" evidence="1">
    <location>
        <begin position="28"/>
        <end position="38"/>
    </location>
</feature>
<comment type="caution">
    <text evidence="2">The sequence shown here is derived from an EMBL/GenBank/DDBJ whole genome shotgun (WGS) entry which is preliminary data.</text>
</comment>
<evidence type="ECO:0000313" key="2">
    <source>
        <dbReference type="EMBL" id="GFD05987.1"/>
    </source>
</evidence>
<reference evidence="2" key="1">
    <citation type="journal article" date="2019" name="Sci. Rep.">
        <title>Draft genome of Tanacetum cinerariifolium, the natural source of mosquito coil.</title>
        <authorList>
            <person name="Yamashiro T."/>
            <person name="Shiraishi A."/>
            <person name="Satake H."/>
            <person name="Nakayama K."/>
        </authorList>
    </citation>
    <scope>NUCLEOTIDE SEQUENCE</scope>
</reference>
<dbReference type="AlphaFoldDB" id="A0A699T717"/>
<organism evidence="2">
    <name type="scientific">Tanacetum cinerariifolium</name>
    <name type="common">Dalmatian daisy</name>
    <name type="synonym">Chrysanthemum cinerariifolium</name>
    <dbReference type="NCBI Taxonomy" id="118510"/>
    <lineage>
        <taxon>Eukaryota</taxon>
        <taxon>Viridiplantae</taxon>
        <taxon>Streptophyta</taxon>
        <taxon>Embryophyta</taxon>
        <taxon>Tracheophyta</taxon>
        <taxon>Spermatophyta</taxon>
        <taxon>Magnoliopsida</taxon>
        <taxon>eudicotyledons</taxon>
        <taxon>Gunneridae</taxon>
        <taxon>Pentapetalae</taxon>
        <taxon>asterids</taxon>
        <taxon>campanulids</taxon>
        <taxon>Asterales</taxon>
        <taxon>Asteraceae</taxon>
        <taxon>Asteroideae</taxon>
        <taxon>Anthemideae</taxon>
        <taxon>Anthemidinae</taxon>
        <taxon>Tanacetum</taxon>
    </lineage>
</organism>
<feature type="region of interest" description="Disordered" evidence="1">
    <location>
        <begin position="1"/>
        <end position="46"/>
    </location>
</feature>
<feature type="non-terminal residue" evidence="2">
    <location>
        <position position="1"/>
    </location>
</feature>
<dbReference type="EMBL" id="BKCJ011221982">
    <property type="protein sequence ID" value="GFD05987.1"/>
    <property type="molecule type" value="Genomic_DNA"/>
</dbReference>